<dbReference type="Gene3D" id="3.30.160.20">
    <property type="match status" value="1"/>
</dbReference>
<dbReference type="EC" id="3.1.1.29" evidence="3"/>
<comment type="similarity">
    <text evidence="2">Belongs to the prokaryotic/mitochondrial release factor family.</text>
</comment>
<evidence type="ECO:0000313" key="14">
    <source>
        <dbReference type="Proteomes" id="UP000663281"/>
    </source>
</evidence>
<evidence type="ECO:0000256" key="10">
    <source>
        <dbReference type="ARBA" id="ARBA00077576"/>
    </source>
</evidence>
<dbReference type="GO" id="GO:0072344">
    <property type="term" value="P:rescue of stalled ribosome"/>
    <property type="evidence" value="ECO:0007669"/>
    <property type="project" value="TreeGrafter"/>
</dbReference>
<sequence>MQSMSMITISQRVVIQEQEIEWQFIRSSGAGGQNVNKVSTCAQLIFDIRASSLPDFYKERLLAKSDHRISQSGKIIIKCQDSRSQEANRQTALAQFIELVRSVNVVQKKRIPTKASRSSQKKRVDSKKQRGATKAMRGKVGV</sequence>
<dbReference type="PANTHER" id="PTHR47814:SF1">
    <property type="entry name" value="PEPTIDYL-TRNA HYDROLASE ARFB"/>
    <property type="match status" value="1"/>
</dbReference>
<dbReference type="GO" id="GO:0006417">
    <property type="term" value="P:regulation of translation"/>
    <property type="evidence" value="ECO:0007669"/>
    <property type="project" value="UniProtKB-KW"/>
</dbReference>
<dbReference type="GO" id="GO:0003747">
    <property type="term" value="F:translation release factor activity"/>
    <property type="evidence" value="ECO:0007669"/>
    <property type="project" value="InterPro"/>
</dbReference>
<comment type="catalytic activity">
    <reaction evidence="7">
        <text>an N-acyl-L-alpha-aminoacyl-tRNA + H2O = an N-acyl-L-amino acid + a tRNA + H(+)</text>
        <dbReference type="Rhea" id="RHEA:54448"/>
        <dbReference type="Rhea" id="RHEA-COMP:10123"/>
        <dbReference type="Rhea" id="RHEA-COMP:13883"/>
        <dbReference type="ChEBI" id="CHEBI:15377"/>
        <dbReference type="ChEBI" id="CHEBI:15378"/>
        <dbReference type="ChEBI" id="CHEBI:59874"/>
        <dbReference type="ChEBI" id="CHEBI:78442"/>
        <dbReference type="ChEBI" id="CHEBI:138191"/>
        <dbReference type="EC" id="3.1.1.29"/>
    </reaction>
</comment>
<dbReference type="PANTHER" id="PTHR47814">
    <property type="entry name" value="PEPTIDYL-TRNA HYDROLASE ARFB"/>
    <property type="match status" value="1"/>
</dbReference>
<evidence type="ECO:0000256" key="6">
    <source>
        <dbReference type="ARBA" id="ARBA00022845"/>
    </source>
</evidence>
<gene>
    <name evidence="13" type="primary">arfB</name>
    <name evidence="13" type="ORF">JYB88_16175</name>
</gene>
<dbReference type="Pfam" id="PF00472">
    <property type="entry name" value="RF-1"/>
    <property type="match status" value="1"/>
</dbReference>
<keyword evidence="14" id="KW-1185">Reference proteome</keyword>
<evidence type="ECO:0000256" key="9">
    <source>
        <dbReference type="ARBA" id="ARBA00070375"/>
    </source>
</evidence>
<evidence type="ECO:0000256" key="3">
    <source>
        <dbReference type="ARBA" id="ARBA00013260"/>
    </source>
</evidence>
<evidence type="ECO:0000259" key="12">
    <source>
        <dbReference type="Pfam" id="PF00472"/>
    </source>
</evidence>
<dbReference type="InterPro" id="IPR000352">
    <property type="entry name" value="Pep_chain_release_fac_I"/>
</dbReference>
<comment type="subcellular location">
    <subcellularLocation>
        <location evidence="1">Cytoplasm</location>
    </subcellularLocation>
</comment>
<evidence type="ECO:0000313" key="13">
    <source>
        <dbReference type="EMBL" id="QSX31959.1"/>
    </source>
</evidence>
<reference evidence="13 14" key="1">
    <citation type="submission" date="2021-03" db="EMBL/GenBank/DDBJ databases">
        <title>Novel species identification of genus Shewanella.</title>
        <authorList>
            <person name="Liu G."/>
            <person name="Zhang Q."/>
        </authorList>
    </citation>
    <scope>NUCLEOTIDE SEQUENCE [LARGE SCALE GENOMIC DNA]</scope>
    <source>
        <strain evidence="13 14">FJAT-53726</strain>
    </source>
</reference>
<proteinExistence type="inferred from homology"/>
<evidence type="ECO:0000256" key="2">
    <source>
        <dbReference type="ARBA" id="ARBA00010835"/>
    </source>
</evidence>
<dbReference type="InterPro" id="IPR045853">
    <property type="entry name" value="Pep_chain_release_fac_I_sf"/>
</dbReference>
<protein>
    <recommendedName>
        <fullName evidence="9">Peptidyl-tRNA hydrolase ArfB</fullName>
        <ecNumber evidence="3">3.1.1.29</ecNumber>
    </recommendedName>
    <alternativeName>
        <fullName evidence="10">Alternative ribosome-rescue factor B</fullName>
    </alternativeName>
</protein>
<evidence type="ECO:0000256" key="7">
    <source>
        <dbReference type="ARBA" id="ARBA00048707"/>
    </source>
</evidence>
<dbReference type="SUPFAM" id="SSF75620">
    <property type="entry name" value="Release factor"/>
    <property type="match status" value="1"/>
</dbReference>
<organism evidence="13 14">
    <name type="scientific">Shewanella cyperi</name>
    <dbReference type="NCBI Taxonomy" id="2814292"/>
    <lineage>
        <taxon>Bacteria</taxon>
        <taxon>Pseudomonadati</taxon>
        <taxon>Pseudomonadota</taxon>
        <taxon>Gammaproteobacteria</taxon>
        <taxon>Alteromonadales</taxon>
        <taxon>Shewanellaceae</taxon>
        <taxon>Shewanella</taxon>
    </lineage>
</organism>
<dbReference type="AlphaFoldDB" id="A0A974XX56"/>
<keyword evidence="5 13" id="KW-0378">Hydrolase</keyword>
<dbReference type="NCBIfam" id="NF006718">
    <property type="entry name" value="PRK09256.1"/>
    <property type="match status" value="1"/>
</dbReference>
<keyword evidence="4" id="KW-0963">Cytoplasm</keyword>
<name>A0A974XX56_9GAMM</name>
<evidence type="ECO:0000256" key="1">
    <source>
        <dbReference type="ARBA" id="ARBA00004496"/>
    </source>
</evidence>
<feature type="region of interest" description="Disordered" evidence="11">
    <location>
        <begin position="110"/>
        <end position="142"/>
    </location>
</feature>
<evidence type="ECO:0000256" key="11">
    <source>
        <dbReference type="SAM" id="MobiDB-lite"/>
    </source>
</evidence>
<comment type="subunit">
    <text evidence="8">Associated with 70S ribosomes and polysomes.</text>
</comment>
<evidence type="ECO:0000256" key="8">
    <source>
        <dbReference type="ARBA" id="ARBA00063421"/>
    </source>
</evidence>
<keyword evidence="6" id="KW-0810">Translation regulation</keyword>
<accession>A0A974XX56</accession>
<dbReference type="Proteomes" id="UP000663281">
    <property type="component" value="Chromosome"/>
</dbReference>
<feature type="domain" description="Prokaryotic-type class I peptide chain release factors" evidence="12">
    <location>
        <begin position="13"/>
        <end position="136"/>
    </location>
</feature>
<dbReference type="EMBL" id="CP071504">
    <property type="protein sequence ID" value="QSX31959.1"/>
    <property type="molecule type" value="Genomic_DNA"/>
</dbReference>
<dbReference type="GO" id="GO:0005737">
    <property type="term" value="C:cytoplasm"/>
    <property type="evidence" value="ECO:0007669"/>
    <property type="project" value="UniProtKB-SubCell"/>
</dbReference>
<evidence type="ECO:0000256" key="4">
    <source>
        <dbReference type="ARBA" id="ARBA00022490"/>
    </source>
</evidence>
<dbReference type="GO" id="GO:0004045">
    <property type="term" value="F:peptidyl-tRNA hydrolase activity"/>
    <property type="evidence" value="ECO:0007669"/>
    <property type="project" value="UniProtKB-EC"/>
</dbReference>
<dbReference type="KEGG" id="scyp:JYB88_16175"/>
<dbReference type="FunFam" id="3.30.160.20:FF:000029">
    <property type="entry name" value="Peptidyl-tRNA hydrolase YaeJ"/>
    <property type="match status" value="1"/>
</dbReference>
<dbReference type="GO" id="GO:0043022">
    <property type="term" value="F:ribosome binding"/>
    <property type="evidence" value="ECO:0007669"/>
    <property type="project" value="TreeGrafter"/>
</dbReference>
<evidence type="ECO:0000256" key="5">
    <source>
        <dbReference type="ARBA" id="ARBA00022801"/>
    </source>
</evidence>